<organism evidence="2 3">
    <name type="scientific">Arachis hypogaea</name>
    <name type="common">Peanut</name>
    <dbReference type="NCBI Taxonomy" id="3818"/>
    <lineage>
        <taxon>Eukaryota</taxon>
        <taxon>Viridiplantae</taxon>
        <taxon>Streptophyta</taxon>
        <taxon>Embryophyta</taxon>
        <taxon>Tracheophyta</taxon>
        <taxon>Spermatophyta</taxon>
        <taxon>Magnoliopsida</taxon>
        <taxon>eudicotyledons</taxon>
        <taxon>Gunneridae</taxon>
        <taxon>Pentapetalae</taxon>
        <taxon>rosids</taxon>
        <taxon>fabids</taxon>
        <taxon>Fabales</taxon>
        <taxon>Fabaceae</taxon>
        <taxon>Papilionoideae</taxon>
        <taxon>50 kb inversion clade</taxon>
        <taxon>dalbergioids sensu lato</taxon>
        <taxon>Dalbergieae</taxon>
        <taxon>Pterocarpus clade</taxon>
        <taxon>Arachis</taxon>
    </lineage>
</organism>
<feature type="compositionally biased region" description="Low complexity" evidence="1">
    <location>
        <begin position="11"/>
        <end position="22"/>
    </location>
</feature>
<evidence type="ECO:0000313" key="3">
    <source>
        <dbReference type="Proteomes" id="UP000464620"/>
    </source>
</evidence>
<proteinExistence type="predicted"/>
<dbReference type="PANTHER" id="PTHR31170:SF9">
    <property type="entry name" value="PROTEIN, PUTATIVE (DUF247)-RELATED"/>
    <property type="match status" value="1"/>
</dbReference>
<dbReference type="Proteomes" id="UP000464620">
    <property type="component" value="Chromosome B09"/>
</dbReference>
<reference evidence="2 3" key="1">
    <citation type="submission" date="2020-01" db="EMBL/GenBank/DDBJ databases">
        <title>Genome sequence of Arachis hypogaea, cultivar Shitouqi.</title>
        <authorList>
            <person name="Zhuang W."/>
            <person name="Chen H."/>
            <person name="Varshney R."/>
            <person name="Wang D."/>
            <person name="Ming R."/>
        </authorList>
    </citation>
    <scope>NUCLEOTIDE SEQUENCE [LARGE SCALE GENOMIC DNA]</scope>
    <source>
        <tissue evidence="2">Young leaf</tissue>
    </source>
</reference>
<dbReference type="PANTHER" id="PTHR31170">
    <property type="entry name" value="BNAC04G53230D PROTEIN"/>
    <property type="match status" value="1"/>
</dbReference>
<gene>
    <name evidence="2" type="ORF">DS421_19g659240</name>
</gene>
<feature type="region of interest" description="Disordered" evidence="1">
    <location>
        <begin position="1"/>
        <end position="32"/>
    </location>
</feature>
<name>A0A6B9V9P1_ARAHY</name>
<dbReference type="InterPro" id="IPR004158">
    <property type="entry name" value="DUF247_pln"/>
</dbReference>
<evidence type="ECO:0000256" key="1">
    <source>
        <dbReference type="SAM" id="MobiDB-lite"/>
    </source>
</evidence>
<dbReference type="EMBL" id="CP031001">
    <property type="protein sequence ID" value="QHN78189.1"/>
    <property type="molecule type" value="Genomic_DNA"/>
</dbReference>
<dbReference type="AlphaFoldDB" id="A0A6B9V9P1"/>
<protein>
    <submittedName>
        <fullName evidence="2">Uncharacterized protein</fullName>
    </submittedName>
</protein>
<dbReference type="Pfam" id="PF03140">
    <property type="entry name" value="DUF247"/>
    <property type="match status" value="1"/>
</dbReference>
<accession>A0A6B9V9P1</accession>
<sequence>MSGSCSGDMPSQSIGSHSSNSSMQRRRKIKDQTCFCGLKTTIKKSGTRENPDSSLSRKKDTLPFLKSAIQLHEEGVKFKIELEDKTEIWLRNMVALEQCYYPDEFYITDYTAVLDYLINTEKDADFLVKRG</sequence>
<evidence type="ECO:0000313" key="2">
    <source>
        <dbReference type="EMBL" id="QHN78189.1"/>
    </source>
</evidence>